<keyword evidence="4" id="KW-0238">DNA-binding</keyword>
<dbReference type="InterPro" id="IPR036864">
    <property type="entry name" value="Zn2-C6_fun-type_DNA-bd_sf"/>
</dbReference>
<dbReference type="CDD" id="cd12148">
    <property type="entry name" value="fungal_TF_MHR"/>
    <property type="match status" value="1"/>
</dbReference>
<accession>A0A4U6XRM7</accession>
<organism evidence="9 10">
    <name type="scientific">Colletotrichum tanaceti</name>
    <dbReference type="NCBI Taxonomy" id="1306861"/>
    <lineage>
        <taxon>Eukaryota</taxon>
        <taxon>Fungi</taxon>
        <taxon>Dikarya</taxon>
        <taxon>Ascomycota</taxon>
        <taxon>Pezizomycotina</taxon>
        <taxon>Sordariomycetes</taxon>
        <taxon>Hypocreomycetidae</taxon>
        <taxon>Glomerellales</taxon>
        <taxon>Glomerellaceae</taxon>
        <taxon>Colletotrichum</taxon>
        <taxon>Colletotrichum destructivum species complex</taxon>
    </lineage>
</organism>
<proteinExistence type="predicted"/>
<dbReference type="InterPro" id="IPR001138">
    <property type="entry name" value="Zn2Cys6_DnaBD"/>
</dbReference>
<keyword evidence="1" id="KW-0479">Metal-binding</keyword>
<dbReference type="InterPro" id="IPR052073">
    <property type="entry name" value="Amide_Lactam_Regulators"/>
</dbReference>
<dbReference type="CDD" id="cd00067">
    <property type="entry name" value="GAL4"/>
    <property type="match status" value="1"/>
</dbReference>
<evidence type="ECO:0000256" key="6">
    <source>
        <dbReference type="ARBA" id="ARBA00023242"/>
    </source>
</evidence>
<dbReference type="SMART" id="SM00906">
    <property type="entry name" value="Fungal_trans"/>
    <property type="match status" value="1"/>
</dbReference>
<evidence type="ECO:0000313" key="10">
    <source>
        <dbReference type="Proteomes" id="UP000310108"/>
    </source>
</evidence>
<dbReference type="GO" id="GO:0000981">
    <property type="term" value="F:DNA-binding transcription factor activity, RNA polymerase II-specific"/>
    <property type="evidence" value="ECO:0007669"/>
    <property type="project" value="InterPro"/>
</dbReference>
<keyword evidence="6" id="KW-0539">Nucleus</keyword>
<dbReference type="PANTHER" id="PTHR47171">
    <property type="entry name" value="FARA-RELATED"/>
    <property type="match status" value="1"/>
</dbReference>
<dbReference type="GO" id="GO:0003677">
    <property type="term" value="F:DNA binding"/>
    <property type="evidence" value="ECO:0007669"/>
    <property type="project" value="UniProtKB-KW"/>
</dbReference>
<evidence type="ECO:0000256" key="2">
    <source>
        <dbReference type="ARBA" id="ARBA00022833"/>
    </source>
</evidence>
<sequence length="746" mass="82697">MSAGVSIGGLDVEERENQGLSDRFSPVRVSPDGRACVTCHQRKVRCDILIRGTPCSKCQANDLLDCRIFEKKKTRSSSARASHISLHVPLQPRTTIISDSRPTTTTLTASNAASPWIPVPGEPGPRTNAATTDFAAQAHYATELATRNLADFLDGEETGVQEILPSGRLYFIGTEFSNLNYLVRQRSHRPDQNVLHFGSHPLAPRMSPVPPEALELPTKALADDLVQAYFVHVNRGFPIVDEDYFMKKYNNVEISSEAVRPRPLSLLLLNAILLVGAHVLSPQREDLKALKPVFFKRAKALFDCRFEQHRETYLQAALLLTWQCDDLEDVVSNSWHWVGIAARTAFGMGMHRDAMPSSLNFMDKRLWMRLWWTLYQFDVLVAMAHGRPQAINLDESDVPMIQEHHLEDTPEAEATFIVQHTRLCIIFAKAMRKRVALRSSAEDRVKATREADIALAELVTNLPERLQLPQGEPDIWQSTFHLTYNNFLILLHRPSPRPVPDQSRSPADAGADLSICSDAAATISSIFESLRKRDMLFGLWRPSIHVLFTSLVHASTQMHAGNPIVAAKSRRHCESMIQTLHSLKSQWLYAQSLLNLFEPRRLRGRGHSQTNRPNELVGDVGTGMDLAARQNANARVSMPPDLLRYADGNLAGSSSSAEHTSRPLSSGPTYMAPAAPAAPVQGFPRSQEGHQYTGVLNGDESEAGLFYGADFLGDELGLGDADGMDMLPLPSALEFLLAGAGSHFDF</sequence>
<comment type="caution">
    <text evidence="9">The sequence shown here is derived from an EMBL/GenBank/DDBJ whole genome shotgun (WGS) entry which is preliminary data.</text>
</comment>
<dbReference type="SMART" id="SM00066">
    <property type="entry name" value="GAL4"/>
    <property type="match status" value="1"/>
</dbReference>
<dbReference type="PROSITE" id="PS50048">
    <property type="entry name" value="ZN2_CY6_FUNGAL_2"/>
    <property type="match status" value="1"/>
</dbReference>
<evidence type="ECO:0000256" key="3">
    <source>
        <dbReference type="ARBA" id="ARBA00023015"/>
    </source>
</evidence>
<evidence type="ECO:0000256" key="4">
    <source>
        <dbReference type="ARBA" id="ARBA00023125"/>
    </source>
</evidence>
<keyword evidence="10" id="KW-1185">Reference proteome</keyword>
<dbReference type="AlphaFoldDB" id="A0A4U6XRM7"/>
<name>A0A4U6XRM7_9PEZI</name>
<protein>
    <submittedName>
        <fullName evidence="9">Acetamidase regulatory protein</fullName>
    </submittedName>
</protein>
<gene>
    <name evidence="9" type="primary">amdR</name>
    <name evidence="9" type="ORF">CTA1_5213</name>
</gene>
<dbReference type="Proteomes" id="UP000310108">
    <property type="component" value="Unassembled WGS sequence"/>
</dbReference>
<evidence type="ECO:0000256" key="1">
    <source>
        <dbReference type="ARBA" id="ARBA00022723"/>
    </source>
</evidence>
<evidence type="ECO:0000313" key="9">
    <source>
        <dbReference type="EMBL" id="TKW58369.1"/>
    </source>
</evidence>
<evidence type="ECO:0000256" key="7">
    <source>
        <dbReference type="SAM" id="MobiDB-lite"/>
    </source>
</evidence>
<dbReference type="Pfam" id="PF04082">
    <property type="entry name" value="Fungal_trans"/>
    <property type="match status" value="1"/>
</dbReference>
<dbReference type="InterPro" id="IPR007219">
    <property type="entry name" value="XnlR_reg_dom"/>
</dbReference>
<keyword evidence="3" id="KW-0805">Transcription regulation</keyword>
<feature type="domain" description="Zn(2)-C6 fungal-type" evidence="8">
    <location>
        <begin position="35"/>
        <end position="68"/>
    </location>
</feature>
<dbReference type="PROSITE" id="PS00463">
    <property type="entry name" value="ZN2_CY6_FUNGAL_1"/>
    <property type="match status" value="1"/>
</dbReference>
<feature type="region of interest" description="Disordered" evidence="7">
    <location>
        <begin position="647"/>
        <end position="695"/>
    </location>
</feature>
<dbReference type="SUPFAM" id="SSF57701">
    <property type="entry name" value="Zn2/Cys6 DNA-binding domain"/>
    <property type="match status" value="1"/>
</dbReference>
<evidence type="ECO:0000256" key="5">
    <source>
        <dbReference type="ARBA" id="ARBA00023163"/>
    </source>
</evidence>
<dbReference type="Pfam" id="PF00172">
    <property type="entry name" value="Zn_clus"/>
    <property type="match status" value="1"/>
</dbReference>
<reference evidence="9 10" key="1">
    <citation type="journal article" date="2019" name="PLoS ONE">
        <title>Comparative genome analysis indicates high evolutionary potential of pathogenicity genes in Colletotrichum tanaceti.</title>
        <authorList>
            <person name="Lelwala R.V."/>
            <person name="Korhonen P.K."/>
            <person name="Young N.D."/>
            <person name="Scott J.B."/>
            <person name="Ades P.A."/>
            <person name="Gasser R.B."/>
            <person name="Taylor P.W.J."/>
        </authorList>
    </citation>
    <scope>NUCLEOTIDE SEQUENCE [LARGE SCALE GENOMIC DNA]</scope>
    <source>
        <strain evidence="9">BRIP57314</strain>
    </source>
</reference>
<dbReference type="STRING" id="1306861.A0A4U6XRM7"/>
<dbReference type="EMBL" id="PJEX01000026">
    <property type="protein sequence ID" value="TKW58369.1"/>
    <property type="molecule type" value="Genomic_DNA"/>
</dbReference>
<dbReference type="Gene3D" id="4.10.240.10">
    <property type="entry name" value="Zn(2)-C6 fungal-type DNA-binding domain"/>
    <property type="match status" value="1"/>
</dbReference>
<dbReference type="PANTHER" id="PTHR47171:SF4">
    <property type="entry name" value="ACETAMIDASE REGULATORY PROTEIN"/>
    <property type="match status" value="1"/>
</dbReference>
<feature type="compositionally biased region" description="Polar residues" evidence="7">
    <location>
        <begin position="651"/>
        <end position="668"/>
    </location>
</feature>
<dbReference type="GO" id="GO:0006351">
    <property type="term" value="P:DNA-templated transcription"/>
    <property type="evidence" value="ECO:0007669"/>
    <property type="project" value="InterPro"/>
</dbReference>
<keyword evidence="5" id="KW-0804">Transcription</keyword>
<keyword evidence="2" id="KW-0862">Zinc</keyword>
<evidence type="ECO:0000259" key="8">
    <source>
        <dbReference type="PROSITE" id="PS50048"/>
    </source>
</evidence>
<dbReference type="GO" id="GO:0008270">
    <property type="term" value="F:zinc ion binding"/>
    <property type="evidence" value="ECO:0007669"/>
    <property type="project" value="InterPro"/>
</dbReference>